<reference evidence="3" key="1">
    <citation type="submission" date="2019-11" db="EMBL/GenBank/DDBJ databases">
        <authorList>
            <person name="Feng L."/>
        </authorList>
    </citation>
    <scope>NUCLEOTIDE SEQUENCE</scope>
    <source>
        <strain evidence="3">ElimosumLFYP34</strain>
    </source>
</reference>
<dbReference type="InterPro" id="IPR016032">
    <property type="entry name" value="Sig_transdc_resp-reg_C-effctor"/>
</dbReference>
<feature type="transmembrane region" description="Helical" evidence="1">
    <location>
        <begin position="69"/>
        <end position="87"/>
    </location>
</feature>
<feature type="domain" description="SpoVT-AbrB" evidence="2">
    <location>
        <begin position="3"/>
        <end position="48"/>
    </location>
</feature>
<proteinExistence type="predicted"/>
<organism evidence="3">
    <name type="scientific">Eubacterium limosum</name>
    <dbReference type="NCBI Taxonomy" id="1736"/>
    <lineage>
        <taxon>Bacteria</taxon>
        <taxon>Bacillati</taxon>
        <taxon>Bacillota</taxon>
        <taxon>Clostridia</taxon>
        <taxon>Eubacteriales</taxon>
        <taxon>Eubacteriaceae</taxon>
        <taxon>Eubacterium</taxon>
    </lineage>
</organism>
<dbReference type="GO" id="GO:0003677">
    <property type="term" value="F:DNA binding"/>
    <property type="evidence" value="ECO:0007669"/>
    <property type="project" value="InterPro"/>
</dbReference>
<dbReference type="EMBL" id="CACRTR010000003">
    <property type="protein sequence ID" value="VYT70721.1"/>
    <property type="molecule type" value="Genomic_DNA"/>
</dbReference>
<dbReference type="GO" id="GO:0006355">
    <property type="term" value="P:regulation of DNA-templated transcription"/>
    <property type="evidence" value="ECO:0007669"/>
    <property type="project" value="InterPro"/>
</dbReference>
<dbReference type="Pfam" id="PF04014">
    <property type="entry name" value="MazE_antitoxin"/>
    <property type="match status" value="1"/>
</dbReference>
<keyword evidence="1" id="KW-0812">Transmembrane</keyword>
<evidence type="ECO:0000259" key="2">
    <source>
        <dbReference type="SMART" id="SM00966"/>
    </source>
</evidence>
<name>A0A6N2YV33_EUBLI</name>
<dbReference type="SUPFAM" id="SSF46894">
    <property type="entry name" value="C-terminal effector domain of the bipartite response regulators"/>
    <property type="match status" value="1"/>
</dbReference>
<dbReference type="AlphaFoldDB" id="A0A6N2YV33"/>
<keyword evidence="1" id="KW-1133">Transmembrane helix</keyword>
<dbReference type="Gene3D" id="1.10.10.10">
    <property type="entry name" value="Winged helix-like DNA-binding domain superfamily/Winged helix DNA-binding domain"/>
    <property type="match status" value="1"/>
</dbReference>
<dbReference type="PANTHER" id="PTHR35807">
    <property type="entry name" value="TRANSCRIPTIONAL REGULATOR REDD-RELATED"/>
    <property type="match status" value="1"/>
</dbReference>
<keyword evidence="1" id="KW-0472">Membrane</keyword>
<dbReference type="InterPro" id="IPR007159">
    <property type="entry name" value="SpoVT-AbrB_dom"/>
</dbReference>
<accession>A0A6N2YV33</accession>
<evidence type="ECO:0000256" key="1">
    <source>
        <dbReference type="SAM" id="Phobius"/>
    </source>
</evidence>
<dbReference type="SUPFAM" id="SSF89447">
    <property type="entry name" value="AbrB/MazE/MraZ-like"/>
    <property type="match status" value="1"/>
</dbReference>
<gene>
    <name evidence="3" type="ORF">ELLFYP34_01721</name>
</gene>
<sequence length="247" mass="28493">MRIKIRKRAQVTIPGEIMQALLLKEGDELELTIKNRVICLALVREAETKPHQKISVPGRESRVKSSMTPVPLVFLCFGGFSIYYHGVTMGVASKKAKEMLALLLLQNGKPLSKRVIAELLWPNKMPQKSMACFYKANQYLKNIPGFNEVSPLVNSGGALSLDMSRIYSDINEFSQLLRQAPTIENRRRMLLLYQGRLFQNETFEWLSSQEAYFDMEYLEAAEWLIREYKSHNRIQEAQKYISLILEE</sequence>
<evidence type="ECO:0000313" key="3">
    <source>
        <dbReference type="EMBL" id="VYT70721.1"/>
    </source>
</evidence>
<dbReference type="SMART" id="SM00966">
    <property type="entry name" value="SpoVT_AbrB"/>
    <property type="match status" value="1"/>
</dbReference>
<dbReference type="InterPro" id="IPR037914">
    <property type="entry name" value="SpoVT-AbrB_sf"/>
</dbReference>
<protein>
    <recommendedName>
        <fullName evidence="2">SpoVT-AbrB domain-containing protein</fullName>
    </recommendedName>
</protein>
<dbReference type="InterPro" id="IPR036388">
    <property type="entry name" value="WH-like_DNA-bd_sf"/>
</dbReference>
<dbReference type="Gene3D" id="2.10.260.10">
    <property type="match status" value="1"/>
</dbReference>
<dbReference type="InterPro" id="IPR051677">
    <property type="entry name" value="AfsR-DnrI-RedD_regulator"/>
</dbReference>